<dbReference type="PROSITE" id="PS50097">
    <property type="entry name" value="BTB"/>
    <property type="match status" value="1"/>
</dbReference>
<proteinExistence type="predicted"/>
<dbReference type="PANTHER" id="PTHR24413">
    <property type="entry name" value="SPECKLE-TYPE POZ PROTEIN"/>
    <property type="match status" value="1"/>
</dbReference>
<dbReference type="Gene3D" id="3.30.710.10">
    <property type="entry name" value="Potassium Channel Kv1.1, Chain A"/>
    <property type="match status" value="1"/>
</dbReference>
<dbReference type="AlphaFoldDB" id="A0A914PJY1"/>
<reference evidence="3" key="1">
    <citation type="submission" date="2022-11" db="UniProtKB">
        <authorList>
            <consortium name="WormBaseParasite"/>
        </authorList>
    </citation>
    <scope>IDENTIFICATION</scope>
</reference>
<protein>
    <submittedName>
        <fullName evidence="3">BTB domain-containing protein</fullName>
    </submittedName>
</protein>
<dbReference type="CDD" id="cd18186">
    <property type="entry name" value="BTB_POZ_ZBTB_KLHL-like"/>
    <property type="match status" value="1"/>
</dbReference>
<dbReference type="Pfam" id="PF00651">
    <property type="entry name" value="BTB"/>
    <property type="match status" value="1"/>
</dbReference>
<name>A0A914PJY1_9BILA</name>
<feature type="domain" description="BTB" evidence="1">
    <location>
        <begin position="34"/>
        <end position="102"/>
    </location>
</feature>
<organism evidence="2 3">
    <name type="scientific">Panagrolaimus davidi</name>
    <dbReference type="NCBI Taxonomy" id="227884"/>
    <lineage>
        <taxon>Eukaryota</taxon>
        <taxon>Metazoa</taxon>
        <taxon>Ecdysozoa</taxon>
        <taxon>Nematoda</taxon>
        <taxon>Chromadorea</taxon>
        <taxon>Rhabditida</taxon>
        <taxon>Tylenchina</taxon>
        <taxon>Panagrolaimomorpha</taxon>
        <taxon>Panagrolaimoidea</taxon>
        <taxon>Panagrolaimidae</taxon>
        <taxon>Panagrolaimus</taxon>
    </lineage>
</organism>
<sequence>MKGIFIFEDIEEIPKITQIQANPLVQELWENNIKDFKIEVGNEGNVMVHKNVISARSTYFEGMLKSGMKEAITNSVKITDFNLKTVKTAIEFFYDRNIFESLDFDDAFDLLRFSDKYQIIDLQDKLELHLIYQLSPLTVCKLSNGSVYSNSIKLRQTCFDFLMICSKHSIPVENLKNLDKDFAAELFLKTFSLFD</sequence>
<dbReference type="InterPro" id="IPR011333">
    <property type="entry name" value="SKP1/BTB/POZ_sf"/>
</dbReference>
<dbReference type="WBParaSite" id="PDA_v2.g16094.t1">
    <property type="protein sequence ID" value="PDA_v2.g16094.t1"/>
    <property type="gene ID" value="PDA_v2.g16094"/>
</dbReference>
<dbReference type="SUPFAM" id="SSF54695">
    <property type="entry name" value="POZ domain"/>
    <property type="match status" value="1"/>
</dbReference>
<dbReference type="SMART" id="SM00225">
    <property type="entry name" value="BTB"/>
    <property type="match status" value="1"/>
</dbReference>
<accession>A0A914PJY1</accession>
<evidence type="ECO:0000313" key="3">
    <source>
        <dbReference type="WBParaSite" id="PDA_v2.g16094.t1"/>
    </source>
</evidence>
<dbReference type="Proteomes" id="UP000887578">
    <property type="component" value="Unplaced"/>
</dbReference>
<keyword evidence="2" id="KW-1185">Reference proteome</keyword>
<evidence type="ECO:0000313" key="2">
    <source>
        <dbReference type="Proteomes" id="UP000887578"/>
    </source>
</evidence>
<dbReference type="InterPro" id="IPR000210">
    <property type="entry name" value="BTB/POZ_dom"/>
</dbReference>
<evidence type="ECO:0000259" key="1">
    <source>
        <dbReference type="PROSITE" id="PS50097"/>
    </source>
</evidence>